<evidence type="ECO:0000256" key="1">
    <source>
        <dbReference type="SAM" id="Phobius"/>
    </source>
</evidence>
<dbReference type="RefSeq" id="WP_115270604.1">
    <property type="nucleotide sequence ID" value="NZ_CASFEE010000002.1"/>
</dbReference>
<keyword evidence="3" id="KW-1185">Reference proteome</keyword>
<evidence type="ECO:0000313" key="3">
    <source>
        <dbReference type="Proteomes" id="UP000255328"/>
    </source>
</evidence>
<dbReference type="AlphaFoldDB" id="A0A377GYQ5"/>
<feature type="transmembrane region" description="Helical" evidence="1">
    <location>
        <begin position="34"/>
        <end position="51"/>
    </location>
</feature>
<evidence type="ECO:0008006" key="4">
    <source>
        <dbReference type="Google" id="ProtNLM"/>
    </source>
</evidence>
<gene>
    <name evidence="2" type="ORF">NCTC10723_01355</name>
</gene>
<evidence type="ECO:0000313" key="2">
    <source>
        <dbReference type="EMBL" id="STO31892.1"/>
    </source>
</evidence>
<reference evidence="2 3" key="1">
    <citation type="submission" date="2018-06" db="EMBL/GenBank/DDBJ databases">
        <authorList>
            <consortium name="Pathogen Informatics"/>
            <person name="Doyle S."/>
        </authorList>
    </citation>
    <scope>NUCLEOTIDE SEQUENCE [LARGE SCALE GENOMIC DNA]</scope>
    <source>
        <strain evidence="2 3">NCTC10723</strain>
    </source>
</reference>
<feature type="transmembrane region" description="Helical" evidence="1">
    <location>
        <begin position="6"/>
        <end position="22"/>
    </location>
</feature>
<sequence>MSDILLYVFIILVGFTISKKNLIPDLILKKIAHFQNISLFILLGFMGYKIGADKKLIRSLPTIGLQAFSIAAVSILFSVALTYLFYKRRGGK</sequence>
<name>A0A377GYQ5_9FUSO</name>
<keyword evidence="1" id="KW-0812">Transmembrane</keyword>
<organism evidence="2 3">
    <name type="scientific">Fusobacterium necrogenes</name>
    <dbReference type="NCBI Taxonomy" id="858"/>
    <lineage>
        <taxon>Bacteria</taxon>
        <taxon>Fusobacteriati</taxon>
        <taxon>Fusobacteriota</taxon>
        <taxon>Fusobacteriia</taxon>
        <taxon>Fusobacteriales</taxon>
        <taxon>Fusobacteriaceae</taxon>
        <taxon>Fusobacterium</taxon>
    </lineage>
</organism>
<keyword evidence="1" id="KW-0472">Membrane</keyword>
<accession>A0A377GYQ5</accession>
<dbReference type="EMBL" id="UGGU01000003">
    <property type="protein sequence ID" value="STO31892.1"/>
    <property type="molecule type" value="Genomic_DNA"/>
</dbReference>
<feature type="transmembrane region" description="Helical" evidence="1">
    <location>
        <begin position="63"/>
        <end position="86"/>
    </location>
</feature>
<keyword evidence="1" id="KW-1133">Transmembrane helix</keyword>
<dbReference type="Proteomes" id="UP000255328">
    <property type="component" value="Unassembled WGS sequence"/>
</dbReference>
<dbReference type="OrthoDB" id="88717at2"/>
<proteinExistence type="predicted"/>
<protein>
    <recommendedName>
        <fullName evidence="4">DUF340 domain-containing protein</fullName>
    </recommendedName>
</protein>